<dbReference type="PANTHER" id="PTHR45772">
    <property type="entry name" value="CONSERVED COMPONENT OF ABC TRANSPORTER FOR NATURAL AMINO ACIDS-RELATED"/>
    <property type="match status" value="1"/>
</dbReference>
<reference evidence="11 12" key="1">
    <citation type="submission" date="2015-09" db="EMBL/GenBank/DDBJ databases">
        <authorList>
            <person name="Jackson K.R."/>
            <person name="Lunt B.L."/>
            <person name="Fisher J.N.B."/>
            <person name="Gardner A.V."/>
            <person name="Bailey M.E."/>
            <person name="Deus L.M."/>
            <person name="Earl A.S."/>
            <person name="Gibby P.D."/>
            <person name="Hartmann K.A."/>
            <person name="Liu J.E."/>
            <person name="Manci A.M."/>
            <person name="Nielsen D.A."/>
            <person name="Solomon M.B."/>
            <person name="Breakwell D.P."/>
            <person name="Burnett S.H."/>
            <person name="Grose J.H."/>
        </authorList>
    </citation>
    <scope>NUCLEOTIDE SEQUENCE [LARGE SCALE GENOMIC DNA]</scope>
    <source>
        <strain evidence="11 12">2789STDY5608636</strain>
    </source>
</reference>
<dbReference type="InterPro" id="IPR003439">
    <property type="entry name" value="ABC_transporter-like_ATP-bd"/>
</dbReference>
<evidence type="ECO:0000256" key="5">
    <source>
        <dbReference type="ARBA" id="ARBA00022741"/>
    </source>
</evidence>
<keyword evidence="2" id="KW-0813">Transport</keyword>
<dbReference type="GO" id="GO:0016887">
    <property type="term" value="F:ATP hydrolysis activity"/>
    <property type="evidence" value="ECO:0007669"/>
    <property type="project" value="InterPro"/>
</dbReference>
<evidence type="ECO:0000256" key="8">
    <source>
        <dbReference type="ARBA" id="ARBA00023136"/>
    </source>
</evidence>
<dbReference type="SMART" id="SM00382">
    <property type="entry name" value="AAA"/>
    <property type="match status" value="1"/>
</dbReference>
<evidence type="ECO:0000256" key="9">
    <source>
        <dbReference type="SAM" id="Phobius"/>
    </source>
</evidence>
<dbReference type="PANTHER" id="PTHR45772:SF2">
    <property type="entry name" value="ABC TRANSPORTER ATP-BINDING PROTEIN"/>
    <property type="match status" value="1"/>
</dbReference>
<dbReference type="InterPro" id="IPR051120">
    <property type="entry name" value="ABC_AA/LPS_Transport"/>
</dbReference>
<keyword evidence="3" id="KW-1003">Cell membrane</keyword>
<feature type="transmembrane region" description="Helical" evidence="9">
    <location>
        <begin position="258"/>
        <end position="285"/>
    </location>
</feature>
<dbReference type="Pfam" id="PF00005">
    <property type="entry name" value="ABC_tran"/>
    <property type="match status" value="1"/>
</dbReference>
<keyword evidence="8 9" id="KW-0472">Membrane</keyword>
<feature type="transmembrane region" description="Helical" evidence="9">
    <location>
        <begin position="173"/>
        <end position="192"/>
    </location>
</feature>
<feature type="domain" description="ABC transporter" evidence="10">
    <location>
        <begin position="358"/>
        <end position="603"/>
    </location>
</feature>
<protein>
    <submittedName>
        <fullName evidence="11">Glutamine transport ATP-binding protein GlnQ</fullName>
    </submittedName>
</protein>
<evidence type="ECO:0000256" key="6">
    <source>
        <dbReference type="ARBA" id="ARBA00022840"/>
    </source>
</evidence>
<gene>
    <name evidence="11" type="primary">glnQ_3</name>
    <name evidence="11" type="ORF">ERS370011_03595</name>
</gene>
<evidence type="ECO:0000256" key="2">
    <source>
        <dbReference type="ARBA" id="ARBA00022448"/>
    </source>
</evidence>
<keyword evidence="7 9" id="KW-1133">Transmembrane helix</keyword>
<feature type="transmembrane region" description="Helical" evidence="9">
    <location>
        <begin position="98"/>
        <end position="116"/>
    </location>
</feature>
<evidence type="ECO:0000256" key="1">
    <source>
        <dbReference type="ARBA" id="ARBA00004651"/>
    </source>
</evidence>
<feature type="transmembrane region" description="Helical" evidence="9">
    <location>
        <begin position="306"/>
        <end position="327"/>
    </location>
</feature>
<dbReference type="GO" id="GO:0015658">
    <property type="term" value="F:branched-chain amino acid transmembrane transporter activity"/>
    <property type="evidence" value="ECO:0007669"/>
    <property type="project" value="InterPro"/>
</dbReference>
<evidence type="ECO:0000256" key="7">
    <source>
        <dbReference type="ARBA" id="ARBA00022989"/>
    </source>
</evidence>
<feature type="transmembrane region" description="Helical" evidence="9">
    <location>
        <begin position="225"/>
        <end position="246"/>
    </location>
</feature>
<dbReference type="InterPro" id="IPR032823">
    <property type="entry name" value="BCA_ABC_TP_C"/>
</dbReference>
<dbReference type="InterPro" id="IPR027417">
    <property type="entry name" value="P-loop_NTPase"/>
</dbReference>
<evidence type="ECO:0000256" key="3">
    <source>
        <dbReference type="ARBA" id="ARBA00022475"/>
    </source>
</evidence>
<dbReference type="Gene3D" id="3.40.50.300">
    <property type="entry name" value="P-loop containing nucleotide triphosphate hydrolases"/>
    <property type="match status" value="1"/>
</dbReference>
<dbReference type="Pfam" id="PF12399">
    <property type="entry name" value="BCA_ABC_TP_C"/>
    <property type="match status" value="1"/>
</dbReference>
<evidence type="ECO:0000259" key="10">
    <source>
        <dbReference type="PROSITE" id="PS50893"/>
    </source>
</evidence>
<dbReference type="RefSeq" id="WP_231738351.1">
    <property type="nucleotide sequence ID" value="NZ_CAJGUP010000180.1"/>
</dbReference>
<proteinExistence type="predicted"/>
<evidence type="ECO:0000313" key="12">
    <source>
        <dbReference type="Proteomes" id="UP000053096"/>
    </source>
</evidence>
<dbReference type="CDD" id="cd06581">
    <property type="entry name" value="TM_PBP1_LivM_like"/>
    <property type="match status" value="1"/>
</dbReference>
<evidence type="ECO:0000313" key="11">
    <source>
        <dbReference type="EMBL" id="CUJ06856.1"/>
    </source>
</evidence>
<dbReference type="InterPro" id="IPR003593">
    <property type="entry name" value="AAA+_ATPase"/>
</dbReference>
<dbReference type="GO" id="GO:0005886">
    <property type="term" value="C:plasma membrane"/>
    <property type="evidence" value="ECO:0007669"/>
    <property type="project" value="UniProtKB-SubCell"/>
</dbReference>
<dbReference type="PROSITE" id="PS50893">
    <property type="entry name" value="ABC_TRANSPORTER_2"/>
    <property type="match status" value="1"/>
</dbReference>
<name>A0A0M7HCV6_9BORD</name>
<dbReference type="FunFam" id="3.40.50.300:FF:000421">
    <property type="entry name" value="Branched-chain amino acid ABC transporter ATP-binding protein"/>
    <property type="match status" value="1"/>
</dbReference>
<dbReference type="InterPro" id="IPR043428">
    <property type="entry name" value="LivM-like"/>
</dbReference>
<dbReference type="AlphaFoldDB" id="A0A0M7HCV6"/>
<organism evidence="11 12">
    <name type="scientific">Bordetella pseudohinzii</name>
    <dbReference type="NCBI Taxonomy" id="1331258"/>
    <lineage>
        <taxon>Bacteria</taxon>
        <taxon>Pseudomonadati</taxon>
        <taxon>Pseudomonadota</taxon>
        <taxon>Betaproteobacteria</taxon>
        <taxon>Burkholderiales</taxon>
        <taxon>Alcaligenaceae</taxon>
        <taxon>Bordetella</taxon>
    </lineage>
</organism>
<keyword evidence="5" id="KW-0547">Nucleotide-binding</keyword>
<dbReference type="Proteomes" id="UP000053096">
    <property type="component" value="Unassembled WGS sequence"/>
</dbReference>
<dbReference type="SUPFAM" id="SSF52540">
    <property type="entry name" value="P-loop containing nucleoside triphosphate hydrolases"/>
    <property type="match status" value="1"/>
</dbReference>
<feature type="transmembrane region" description="Helical" evidence="9">
    <location>
        <begin position="26"/>
        <end position="43"/>
    </location>
</feature>
<feature type="transmembrane region" description="Helical" evidence="9">
    <location>
        <begin position="128"/>
        <end position="153"/>
    </location>
</feature>
<dbReference type="GO" id="GO:0005524">
    <property type="term" value="F:ATP binding"/>
    <property type="evidence" value="ECO:0007669"/>
    <property type="project" value="UniProtKB-KW"/>
</dbReference>
<dbReference type="Pfam" id="PF02653">
    <property type="entry name" value="BPD_transp_2"/>
    <property type="match status" value="1"/>
</dbReference>
<sequence length="605" mass="63603">MVTTLMSTDNTVSRMPARRGMSRERLLMLVIAAVVAVLLASASTYYVGLVAVVGVNAIVVIGLAFVMATGQLSLGHAAFVGLGAYGSALITLRYGIPVLLAIPAATAMCALVGYALAKLTLQLKGHYLPLATLAYGMAISVCFVAAVDVTGGASGLTGVSPLSLLGYSLDTRSTAILIWVVVALLVLGYTRIYRGRVGRVARALKSNAVMVSSFGANVPATRTRIFVLSAALAGLAGTLYACYMQFLSPSTFSLVGSINLLIMAVLGGVAGPVGAILGAAFFMIIELAAQYMIAKVFQLPGQVETMLFGAMLIVMLLKWPSGLLSLVRNKSGSEMMPVDGKSAGVPEMARQKCTPAQLSATNVVKKFGGLTALSDVSVSIPSGRITGLIGPNGAGKSTLFNVLTHVYPATSGAITLNGIPLPATSRDVIRRGVARTFQHVQLVQELDVLQNVLIGGYINGSSGLLSAALGMDRKEEAELISEALTVLRRVGLIEVAHTRVSELPLGSQRLVEVARALMARPSILLLDEPAAGLRAPEKERLSRLLKSLRDEDGMTVLIVEHDMELVMGCADYLFVLNFGKLLAQGCPDDVQRNPDVINAYLGTEQ</sequence>
<keyword evidence="4 9" id="KW-0812">Transmembrane</keyword>
<dbReference type="CDD" id="cd03219">
    <property type="entry name" value="ABC_Mj1267_LivG_branched"/>
    <property type="match status" value="1"/>
</dbReference>
<accession>A0A0M7HCV6</accession>
<comment type="subcellular location">
    <subcellularLocation>
        <location evidence="1">Cell membrane</location>
        <topology evidence="1">Multi-pass membrane protein</topology>
    </subcellularLocation>
</comment>
<evidence type="ECO:0000256" key="4">
    <source>
        <dbReference type="ARBA" id="ARBA00022692"/>
    </source>
</evidence>
<dbReference type="EMBL" id="CYTV01000012">
    <property type="protein sequence ID" value="CUJ06856.1"/>
    <property type="molecule type" value="Genomic_DNA"/>
</dbReference>
<keyword evidence="6 11" id="KW-0067">ATP-binding</keyword>
<dbReference type="InterPro" id="IPR001851">
    <property type="entry name" value="ABC_transp_permease"/>
</dbReference>